<organism evidence="1">
    <name type="scientific">Arundo donax</name>
    <name type="common">Giant reed</name>
    <name type="synonym">Donax arundinaceus</name>
    <dbReference type="NCBI Taxonomy" id="35708"/>
    <lineage>
        <taxon>Eukaryota</taxon>
        <taxon>Viridiplantae</taxon>
        <taxon>Streptophyta</taxon>
        <taxon>Embryophyta</taxon>
        <taxon>Tracheophyta</taxon>
        <taxon>Spermatophyta</taxon>
        <taxon>Magnoliopsida</taxon>
        <taxon>Liliopsida</taxon>
        <taxon>Poales</taxon>
        <taxon>Poaceae</taxon>
        <taxon>PACMAD clade</taxon>
        <taxon>Arundinoideae</taxon>
        <taxon>Arundineae</taxon>
        <taxon>Arundo</taxon>
    </lineage>
</organism>
<proteinExistence type="predicted"/>
<reference evidence="1" key="1">
    <citation type="submission" date="2014-09" db="EMBL/GenBank/DDBJ databases">
        <authorList>
            <person name="Magalhaes I.L.F."/>
            <person name="Oliveira U."/>
            <person name="Santos F.R."/>
            <person name="Vidigal T.H.D.A."/>
            <person name="Brescovit A.D."/>
            <person name="Santos A.J."/>
        </authorList>
    </citation>
    <scope>NUCLEOTIDE SEQUENCE</scope>
    <source>
        <tissue evidence="1">Shoot tissue taken approximately 20 cm above the soil surface</tissue>
    </source>
</reference>
<dbReference type="EMBL" id="GBRH01250175">
    <property type="protein sequence ID" value="JAD47720.1"/>
    <property type="molecule type" value="Transcribed_RNA"/>
</dbReference>
<evidence type="ECO:0000313" key="1">
    <source>
        <dbReference type="EMBL" id="JAD47720.1"/>
    </source>
</evidence>
<accession>A0A0A9AFL9</accession>
<protein>
    <submittedName>
        <fullName evidence="1">Uncharacterized protein</fullName>
    </submittedName>
</protein>
<dbReference type="AlphaFoldDB" id="A0A0A9AFL9"/>
<name>A0A0A9AFL9_ARUDO</name>
<reference evidence="1" key="2">
    <citation type="journal article" date="2015" name="Data Brief">
        <title>Shoot transcriptome of the giant reed, Arundo donax.</title>
        <authorList>
            <person name="Barrero R.A."/>
            <person name="Guerrero F.D."/>
            <person name="Moolhuijzen P."/>
            <person name="Goolsby J.A."/>
            <person name="Tidwell J."/>
            <person name="Bellgard S.E."/>
            <person name="Bellgard M.I."/>
        </authorList>
    </citation>
    <scope>NUCLEOTIDE SEQUENCE</scope>
    <source>
        <tissue evidence="1">Shoot tissue taken approximately 20 cm above the soil surface</tissue>
    </source>
</reference>
<sequence>MPRNHAISFAVRRGRFLFGADDAEAAAQGQVIPRRFLWLIIQRVDRKAYTVRS</sequence>